<keyword evidence="2 11" id="KW-0963">Cytoplasm</keyword>
<dbReference type="OrthoDB" id="9800958at2"/>
<comment type="similarity">
    <text evidence="1 11">Belongs to the MurCDEF family. MurE subfamily.</text>
</comment>
<evidence type="ECO:0000256" key="5">
    <source>
        <dbReference type="ARBA" id="ARBA00022741"/>
    </source>
</evidence>
<evidence type="ECO:0000256" key="1">
    <source>
        <dbReference type="ARBA" id="ARBA00005898"/>
    </source>
</evidence>
<dbReference type="GO" id="GO:0008765">
    <property type="term" value="F:UDP-N-acetylmuramoylalanyl-D-glutamate-2,6-diaminopimelate ligase activity"/>
    <property type="evidence" value="ECO:0007669"/>
    <property type="project" value="UniProtKB-UniRule"/>
</dbReference>
<comment type="cofactor">
    <cofactor evidence="11">
        <name>Mg(2+)</name>
        <dbReference type="ChEBI" id="CHEBI:18420"/>
    </cofactor>
</comment>
<keyword evidence="10 11" id="KW-0961">Cell wall biogenesis/degradation</keyword>
<dbReference type="InterPro" id="IPR000713">
    <property type="entry name" value="Mur_ligase_N"/>
</dbReference>
<evidence type="ECO:0000256" key="8">
    <source>
        <dbReference type="ARBA" id="ARBA00022984"/>
    </source>
</evidence>
<evidence type="ECO:0000259" key="14">
    <source>
        <dbReference type="Pfam" id="PF02875"/>
    </source>
</evidence>
<keyword evidence="17" id="KW-1185">Reference proteome</keyword>
<dbReference type="SUPFAM" id="SSF53244">
    <property type="entry name" value="MurD-like peptide ligases, peptide-binding domain"/>
    <property type="match status" value="1"/>
</dbReference>
<dbReference type="GO" id="GO:0071555">
    <property type="term" value="P:cell wall organization"/>
    <property type="evidence" value="ECO:0007669"/>
    <property type="project" value="UniProtKB-KW"/>
</dbReference>
<keyword evidence="6 11" id="KW-0067">ATP-binding</keyword>
<name>Q0YPU6_9CHLB</name>
<dbReference type="GO" id="GO:0005737">
    <property type="term" value="C:cytoplasm"/>
    <property type="evidence" value="ECO:0007669"/>
    <property type="project" value="UniProtKB-SubCell"/>
</dbReference>
<dbReference type="UniPathway" id="UPA00219"/>
<dbReference type="InterPro" id="IPR004101">
    <property type="entry name" value="Mur_ligase_C"/>
</dbReference>
<dbReference type="PROSITE" id="PS01011">
    <property type="entry name" value="FOLYLPOLYGLU_SYNT_1"/>
    <property type="match status" value="1"/>
</dbReference>
<evidence type="ECO:0000256" key="7">
    <source>
        <dbReference type="ARBA" id="ARBA00022960"/>
    </source>
</evidence>
<dbReference type="Pfam" id="PF02875">
    <property type="entry name" value="Mur_ligase_C"/>
    <property type="match status" value="1"/>
</dbReference>
<feature type="binding site" evidence="11">
    <location>
        <position position="481"/>
    </location>
    <ligand>
        <name>meso-2,6-diaminopimelate</name>
        <dbReference type="ChEBI" id="CHEBI:57791"/>
    </ligand>
</feature>
<feature type="binding site" evidence="11">
    <location>
        <position position="485"/>
    </location>
    <ligand>
        <name>meso-2,6-diaminopimelate</name>
        <dbReference type="ChEBI" id="CHEBI:57791"/>
    </ligand>
</feature>
<keyword evidence="8 11" id="KW-0573">Peptidoglycan synthesis</keyword>
<dbReference type="GO" id="GO:0000287">
    <property type="term" value="F:magnesium ion binding"/>
    <property type="evidence" value="ECO:0007669"/>
    <property type="project" value="UniProtKB-UniRule"/>
</dbReference>
<dbReference type="NCBIfam" id="NF001124">
    <property type="entry name" value="PRK00139.1-2"/>
    <property type="match status" value="1"/>
</dbReference>
<keyword evidence="11" id="KW-0460">Magnesium</keyword>
<evidence type="ECO:0000256" key="3">
    <source>
        <dbReference type="ARBA" id="ARBA00022598"/>
    </source>
</evidence>
<dbReference type="GO" id="GO:0005524">
    <property type="term" value="F:ATP binding"/>
    <property type="evidence" value="ECO:0007669"/>
    <property type="project" value="UniProtKB-UniRule"/>
</dbReference>
<evidence type="ECO:0000256" key="2">
    <source>
        <dbReference type="ARBA" id="ARBA00022490"/>
    </source>
</evidence>
<keyword evidence="5 11" id="KW-0547">Nucleotide-binding</keyword>
<reference evidence="16 17" key="2">
    <citation type="submission" date="2006-07" db="EMBL/GenBank/DDBJ databases">
        <title>Sequencing of the draft genome and assembly of Chlorobium ferroxidans DSM 13031.</title>
        <authorList>
            <consortium name="US DOE Joint Genome Institute (JGI-PGF)"/>
            <person name="Copeland A."/>
            <person name="Lucas S."/>
            <person name="Lapidus A."/>
            <person name="Barry K."/>
            <person name="Glavina del Rio T."/>
            <person name="Dalin E."/>
            <person name="Tice H."/>
            <person name="Bruce D."/>
            <person name="Pitluck S."/>
            <person name="Richardson P."/>
        </authorList>
    </citation>
    <scope>NUCLEOTIDE SEQUENCE [LARGE SCALE GENOMIC DNA]</scope>
    <source>
        <strain evidence="16 17">DSM 13031</strain>
    </source>
</reference>
<dbReference type="InterPro" id="IPR018109">
    <property type="entry name" value="Folylpolyglutamate_synth_CS"/>
</dbReference>
<feature type="binding site" evidence="11">
    <location>
        <begin position="125"/>
        <end position="131"/>
    </location>
    <ligand>
        <name>ATP</name>
        <dbReference type="ChEBI" id="CHEBI:30616"/>
    </ligand>
</feature>
<dbReference type="GO" id="GO:0051301">
    <property type="term" value="P:cell division"/>
    <property type="evidence" value="ECO:0007669"/>
    <property type="project" value="UniProtKB-KW"/>
</dbReference>
<feature type="domain" description="Mur ligase central" evidence="15">
    <location>
        <begin position="123"/>
        <end position="331"/>
    </location>
</feature>
<feature type="binding site" evidence="11">
    <location>
        <position position="44"/>
    </location>
    <ligand>
        <name>UDP-N-acetyl-alpha-D-muramoyl-L-alanyl-D-glutamate</name>
        <dbReference type="ChEBI" id="CHEBI:83900"/>
    </ligand>
</feature>
<feature type="binding site" evidence="11">
    <location>
        <position position="194"/>
    </location>
    <ligand>
        <name>UDP-N-acetyl-alpha-D-muramoyl-L-alanyl-D-glutamate</name>
        <dbReference type="ChEBI" id="CHEBI:83900"/>
    </ligand>
</feature>
<dbReference type="GO" id="GO:0009252">
    <property type="term" value="P:peptidoglycan biosynthetic process"/>
    <property type="evidence" value="ECO:0007669"/>
    <property type="project" value="UniProtKB-UniRule"/>
</dbReference>
<evidence type="ECO:0000313" key="16">
    <source>
        <dbReference type="EMBL" id="EAT58315.1"/>
    </source>
</evidence>
<dbReference type="NCBIfam" id="TIGR01085">
    <property type="entry name" value="murE"/>
    <property type="match status" value="1"/>
</dbReference>
<dbReference type="InterPro" id="IPR035911">
    <property type="entry name" value="MurE/MurF_N"/>
</dbReference>
<keyword evidence="4 11" id="KW-0132">Cell division</keyword>
<dbReference type="Pfam" id="PF08245">
    <property type="entry name" value="Mur_ligase_M"/>
    <property type="match status" value="1"/>
</dbReference>
<dbReference type="InterPro" id="IPR036615">
    <property type="entry name" value="Mur_ligase_C_dom_sf"/>
</dbReference>
<dbReference type="Proteomes" id="UP000004162">
    <property type="component" value="Unassembled WGS sequence"/>
</dbReference>
<dbReference type="SUPFAM" id="SSF63418">
    <property type="entry name" value="MurE/MurF N-terminal domain"/>
    <property type="match status" value="1"/>
</dbReference>
<feature type="modified residue" description="N6-carboxylysine" evidence="11">
    <location>
        <position position="234"/>
    </location>
</feature>
<gene>
    <name evidence="11" type="primary">murE</name>
    <name evidence="16" type="ORF">CferDRAFT_0431</name>
</gene>
<dbReference type="Gene3D" id="3.40.1190.10">
    <property type="entry name" value="Mur-like, catalytic domain"/>
    <property type="match status" value="1"/>
</dbReference>
<dbReference type="EC" id="6.3.2.13" evidence="11"/>
<evidence type="ECO:0000259" key="13">
    <source>
        <dbReference type="Pfam" id="PF01225"/>
    </source>
</evidence>
<feature type="domain" description="Mur ligase N-terminal catalytic" evidence="13">
    <location>
        <begin position="37"/>
        <end position="111"/>
    </location>
</feature>
<feature type="binding site" evidence="11">
    <location>
        <position position="406"/>
    </location>
    <ligand>
        <name>meso-2,6-diaminopimelate</name>
        <dbReference type="ChEBI" id="CHEBI:57791"/>
    </ligand>
</feature>
<evidence type="ECO:0000256" key="9">
    <source>
        <dbReference type="ARBA" id="ARBA00023306"/>
    </source>
</evidence>
<dbReference type="GO" id="GO:0004326">
    <property type="term" value="F:tetrahydrofolylpolyglutamate synthase activity"/>
    <property type="evidence" value="ECO:0007669"/>
    <property type="project" value="InterPro"/>
</dbReference>
<feature type="binding site" evidence="11">
    <location>
        <begin position="430"/>
        <end position="433"/>
    </location>
    <ligand>
        <name>meso-2,6-diaminopimelate</name>
        <dbReference type="ChEBI" id="CHEBI:57791"/>
    </ligand>
</feature>
<feature type="domain" description="Mur ligase C-terminal" evidence="14">
    <location>
        <begin position="354"/>
        <end position="483"/>
    </location>
</feature>
<dbReference type="PANTHER" id="PTHR23135:SF4">
    <property type="entry name" value="UDP-N-ACETYLMURAMOYL-L-ALANYL-D-GLUTAMATE--2,6-DIAMINOPIMELATE LIGASE MURE HOMOLOG, CHLOROPLASTIC"/>
    <property type="match status" value="1"/>
</dbReference>
<dbReference type="Gene3D" id="3.40.1390.10">
    <property type="entry name" value="MurE/MurF, N-terminal domain"/>
    <property type="match status" value="1"/>
</dbReference>
<dbReference type="EMBL" id="AASE01000023">
    <property type="protein sequence ID" value="EAT58315.1"/>
    <property type="molecule type" value="Genomic_DNA"/>
</dbReference>
<feature type="short sequence motif" description="Meso-diaminopimelate recognition motif" evidence="11">
    <location>
        <begin position="430"/>
        <end position="433"/>
    </location>
</feature>
<dbReference type="SUPFAM" id="SSF53623">
    <property type="entry name" value="MurD-like peptide ligases, catalytic domain"/>
    <property type="match status" value="1"/>
</dbReference>
<dbReference type="InterPro" id="IPR036565">
    <property type="entry name" value="Mur-like_cat_sf"/>
</dbReference>
<keyword evidence="3 11" id="KW-0436">Ligase</keyword>
<dbReference type="InterPro" id="IPR005761">
    <property type="entry name" value="UDP-N-AcMur-Glu-dNH2Pim_ligase"/>
</dbReference>
<accession>Q0YPU6</accession>
<feature type="binding site" evidence="11">
    <location>
        <position position="202"/>
    </location>
    <ligand>
        <name>UDP-N-acetyl-alpha-D-muramoyl-L-alanyl-D-glutamate</name>
        <dbReference type="ChEBI" id="CHEBI:83900"/>
    </ligand>
</feature>
<proteinExistence type="inferred from homology"/>
<comment type="caution">
    <text evidence="16">The sequence shown here is derived from an EMBL/GenBank/DDBJ whole genome shotgun (WGS) entry which is preliminary data.</text>
</comment>
<evidence type="ECO:0000256" key="11">
    <source>
        <dbReference type="HAMAP-Rule" id="MF_00208"/>
    </source>
</evidence>
<comment type="caution">
    <text evidence="11">Lacks conserved residue(s) required for the propagation of feature annotation.</text>
</comment>
<evidence type="ECO:0000256" key="6">
    <source>
        <dbReference type="ARBA" id="ARBA00022840"/>
    </source>
</evidence>
<dbReference type="PANTHER" id="PTHR23135">
    <property type="entry name" value="MUR LIGASE FAMILY MEMBER"/>
    <property type="match status" value="1"/>
</dbReference>
<evidence type="ECO:0000313" key="17">
    <source>
        <dbReference type="Proteomes" id="UP000004162"/>
    </source>
</evidence>
<dbReference type="Gene3D" id="3.90.190.20">
    <property type="entry name" value="Mur ligase, C-terminal domain"/>
    <property type="match status" value="1"/>
</dbReference>
<evidence type="ECO:0000256" key="12">
    <source>
        <dbReference type="RuleBase" id="RU004135"/>
    </source>
</evidence>
<evidence type="ECO:0000256" key="4">
    <source>
        <dbReference type="ARBA" id="ARBA00022618"/>
    </source>
</evidence>
<dbReference type="NCBIfam" id="NF001126">
    <property type="entry name" value="PRK00139.1-4"/>
    <property type="match status" value="1"/>
</dbReference>
<organism evidence="16 17">
    <name type="scientific">Chlorobium ferrooxidans DSM 13031</name>
    <dbReference type="NCBI Taxonomy" id="377431"/>
    <lineage>
        <taxon>Bacteria</taxon>
        <taxon>Pseudomonadati</taxon>
        <taxon>Chlorobiota</taxon>
        <taxon>Chlorobiia</taxon>
        <taxon>Chlorobiales</taxon>
        <taxon>Chlorobiaceae</taxon>
        <taxon>Chlorobium/Pelodictyon group</taxon>
        <taxon>Chlorobium</taxon>
    </lineage>
</organism>
<comment type="subcellular location">
    <subcellularLocation>
        <location evidence="11 12">Cytoplasm</location>
    </subcellularLocation>
</comment>
<evidence type="ECO:0000256" key="10">
    <source>
        <dbReference type="ARBA" id="ARBA00023316"/>
    </source>
</evidence>
<dbReference type="Pfam" id="PF01225">
    <property type="entry name" value="Mur_ligase"/>
    <property type="match status" value="1"/>
</dbReference>
<comment type="catalytic activity">
    <reaction evidence="11">
        <text>UDP-N-acetyl-alpha-D-muramoyl-L-alanyl-D-glutamate + meso-2,6-diaminopimelate + ATP = UDP-N-acetyl-alpha-D-muramoyl-L-alanyl-gamma-D-glutamyl-meso-2,6-diaminopimelate + ADP + phosphate + H(+)</text>
        <dbReference type="Rhea" id="RHEA:23676"/>
        <dbReference type="ChEBI" id="CHEBI:15378"/>
        <dbReference type="ChEBI" id="CHEBI:30616"/>
        <dbReference type="ChEBI" id="CHEBI:43474"/>
        <dbReference type="ChEBI" id="CHEBI:57791"/>
        <dbReference type="ChEBI" id="CHEBI:83900"/>
        <dbReference type="ChEBI" id="CHEBI:83905"/>
        <dbReference type="ChEBI" id="CHEBI:456216"/>
        <dbReference type="EC" id="6.3.2.13"/>
    </reaction>
</comment>
<reference evidence="16 17" key="1">
    <citation type="submission" date="2006-07" db="EMBL/GenBank/DDBJ databases">
        <title>Annotation of the draft genome assembly of Chlorobium ferroxidans DSM 13031.</title>
        <authorList>
            <consortium name="US DOE Joint Genome Institute (JGI-ORNL)"/>
            <person name="Larimer F."/>
            <person name="Land M."/>
            <person name="Hauser L."/>
        </authorList>
    </citation>
    <scope>NUCLEOTIDE SEQUENCE [LARGE SCALE GENOMIC DNA]</scope>
    <source>
        <strain evidence="16 17">DSM 13031</strain>
    </source>
</reference>
<dbReference type="HAMAP" id="MF_00208">
    <property type="entry name" value="MurE"/>
    <property type="match status" value="1"/>
</dbReference>
<keyword evidence="7 11" id="KW-0133">Cell shape</keyword>
<dbReference type="InterPro" id="IPR013221">
    <property type="entry name" value="Mur_ligase_cen"/>
</dbReference>
<protein>
    <recommendedName>
        <fullName evidence="11">UDP-N-acetylmuramoyl-L-alanyl-D-glutamate--2,6-diaminopimelate ligase</fullName>
        <ecNumber evidence="11">6.3.2.13</ecNumber>
    </recommendedName>
    <alternativeName>
        <fullName evidence="11">Meso-A2pm-adding enzyme</fullName>
    </alternativeName>
    <alternativeName>
        <fullName evidence="11">Meso-diaminopimelate-adding enzyme</fullName>
    </alternativeName>
    <alternativeName>
        <fullName evidence="11">UDP-MurNAc-L-Ala-D-Glu:meso-diaminopimelate ligase</fullName>
    </alternativeName>
    <alternativeName>
        <fullName evidence="11">UDP-MurNAc-tripeptide synthetase</fullName>
    </alternativeName>
    <alternativeName>
        <fullName evidence="11">UDP-N-acetylmuramyl-tripeptide synthetase</fullName>
    </alternativeName>
</protein>
<keyword evidence="9 11" id="KW-0131">Cell cycle</keyword>
<comment type="function">
    <text evidence="11">Catalyzes the addition of meso-diaminopimelic acid to the nucleotide precursor UDP-N-acetylmuramoyl-L-alanyl-D-glutamate (UMAG) in the biosynthesis of bacterial cell-wall peptidoglycan.</text>
</comment>
<comment type="pathway">
    <text evidence="11 12">Cell wall biogenesis; peptidoglycan biosynthesis.</text>
</comment>
<dbReference type="RefSeq" id="WP_006367069.1">
    <property type="nucleotide sequence ID" value="NZ_AASE01000023.1"/>
</dbReference>
<dbReference type="AlphaFoldDB" id="Q0YPU6"/>
<evidence type="ECO:0000259" key="15">
    <source>
        <dbReference type="Pfam" id="PF08245"/>
    </source>
</evidence>
<comment type="PTM">
    <text evidence="11">Carboxylation is probably crucial for Mg(2+) binding and, consequently, for the gamma-phosphate positioning of ATP.</text>
</comment>
<dbReference type="GO" id="GO:0008360">
    <property type="term" value="P:regulation of cell shape"/>
    <property type="evidence" value="ECO:0007669"/>
    <property type="project" value="UniProtKB-KW"/>
</dbReference>
<feature type="binding site" evidence="11">
    <location>
        <begin position="167"/>
        <end position="168"/>
    </location>
    <ligand>
        <name>UDP-N-acetyl-alpha-D-muramoyl-L-alanyl-D-glutamate</name>
        <dbReference type="ChEBI" id="CHEBI:83900"/>
    </ligand>
</feature>
<sequence>MNGSEQRAGIRHVPLEKLLGGISALELRGNRELAGEVTCVTSDSREVIPGALFVAVRGYCTDGHRFIRSAVERGAGSVICEEIPSGIEDGVLFIKVTDARIALAEAARLYYGNASDQLMIIGVTGTNGKTTTSKLITSMLNARGISCGYIGTNLCTFAEREIPLDRTTPEAHGLHALFRRMVDGGCRAVVMEVSSHALMLKRVHGIRFRAAVFTNLTPEHLDFHETMEAYASAKQLLFDQLTPDGFAVLNRDDPAAPFMAARVLPEKIYCCSLSARQDTSLACGNSFFAEITGASIASSRVALHFPETVVSIEVRLPGSFNVMNMLEAASVGFGLGLDPDEICRALSLVSAVEGRMERVGESCSGGMAFVDYAHTPDALFKVLSTLRDLKDEHSRLIVVFGCGGNRDRSKRPEMGRIASELADEVIITSDNPRDEDPEAILDEIEQGMNRDGRYRRIIDRAEAISVAVSMIGKGDVLLVAGKGHEKYQEISGRKAFFSDREQLLTSMQKSCEGEPEKECER</sequence>